<dbReference type="InParanoid" id="A0A7R8V1N5"/>
<gene>
    <name evidence="21" type="ORF">HERILL_LOCUS13020</name>
</gene>
<feature type="active site" evidence="15">
    <location>
        <position position="527"/>
    </location>
</feature>
<dbReference type="Gene3D" id="1.50.10.10">
    <property type="match status" value="1"/>
</dbReference>
<comment type="cofactor">
    <cofactor evidence="1 16">
        <name>Ca(2+)</name>
        <dbReference type="ChEBI" id="CHEBI:29108"/>
    </cofactor>
</comment>
<dbReference type="InterPro" id="IPR012341">
    <property type="entry name" value="6hp_glycosidase-like_sf"/>
</dbReference>
<dbReference type="EC" id="3.2.1.-" evidence="18"/>
<evidence type="ECO:0000256" key="8">
    <source>
        <dbReference type="ARBA" id="ARBA00023136"/>
    </source>
</evidence>
<evidence type="ECO:0000256" key="5">
    <source>
        <dbReference type="ARBA" id="ARBA00022801"/>
    </source>
</evidence>
<dbReference type="OrthoDB" id="8118055at2759"/>
<reference evidence="21 22" key="1">
    <citation type="submission" date="2020-11" db="EMBL/GenBank/DDBJ databases">
        <authorList>
            <person name="Wallbank WR R."/>
            <person name="Pardo Diaz C."/>
            <person name="Kozak K."/>
            <person name="Martin S."/>
            <person name="Jiggins C."/>
            <person name="Moest M."/>
            <person name="Warren A I."/>
            <person name="Generalovic N T."/>
            <person name="Byers J.R.P. K."/>
            <person name="Montejo-Kovacevich G."/>
            <person name="Yen C E."/>
        </authorList>
    </citation>
    <scope>NUCLEOTIDE SEQUENCE [LARGE SCALE GENOMIC DNA]</scope>
</reference>
<keyword evidence="16" id="KW-0479">Metal-binding</keyword>
<dbReference type="SUPFAM" id="SSF48225">
    <property type="entry name" value="Seven-hairpin glycosidases"/>
    <property type="match status" value="1"/>
</dbReference>
<keyword evidence="22" id="KW-1185">Reference proteome</keyword>
<name>A0A7R8V1N5_HERIL</name>
<evidence type="ECO:0000256" key="1">
    <source>
        <dbReference type="ARBA" id="ARBA00001913"/>
    </source>
</evidence>
<organism evidence="21 22">
    <name type="scientific">Hermetia illucens</name>
    <name type="common">Black soldier fly</name>
    <dbReference type="NCBI Taxonomy" id="343691"/>
    <lineage>
        <taxon>Eukaryota</taxon>
        <taxon>Metazoa</taxon>
        <taxon>Ecdysozoa</taxon>
        <taxon>Arthropoda</taxon>
        <taxon>Hexapoda</taxon>
        <taxon>Insecta</taxon>
        <taxon>Pterygota</taxon>
        <taxon>Neoptera</taxon>
        <taxon>Endopterygota</taxon>
        <taxon>Diptera</taxon>
        <taxon>Brachycera</taxon>
        <taxon>Stratiomyomorpha</taxon>
        <taxon>Stratiomyidae</taxon>
        <taxon>Hermetiinae</taxon>
        <taxon>Hermetia</taxon>
    </lineage>
</organism>
<dbReference type="Proteomes" id="UP000594454">
    <property type="component" value="Chromosome 5"/>
</dbReference>
<accession>A0A7R8V1N5</accession>
<dbReference type="InterPro" id="IPR036026">
    <property type="entry name" value="Seven-hairpin_glycosidases"/>
</dbReference>
<feature type="active site" description="Proton donor" evidence="15">
    <location>
        <position position="255"/>
    </location>
</feature>
<evidence type="ECO:0000256" key="9">
    <source>
        <dbReference type="ARBA" id="ARBA00023157"/>
    </source>
</evidence>
<evidence type="ECO:0000256" key="10">
    <source>
        <dbReference type="ARBA" id="ARBA00023295"/>
    </source>
</evidence>
<evidence type="ECO:0000256" key="17">
    <source>
        <dbReference type="PIRSR" id="PIRSR601382-3"/>
    </source>
</evidence>
<evidence type="ECO:0000256" key="11">
    <source>
        <dbReference type="ARBA" id="ARBA00047669"/>
    </source>
</evidence>
<comment type="catalytic activity">
    <reaction evidence="12">
        <text>N(4)-(alpha-D-Man-(1-&gt;2)-alpha-D-Man-(1-&gt;2)-alpha-D-Man-(1-&gt;3)-[alpha-D-Man-(1-&gt;2)-alpha-D-Man-(1-&gt;3)-[alpha-D-Man-(1-&gt;2)-alpha-D-Man-(1-&gt;6)]-alpha-D-Man-(1-&gt;6)]-beta-D-Man-(1-&gt;4)-beta-D-GlcNAc-(1-&gt;4)-beta-D-GlcNAc)-L-asparaginyl-[protein] (N-glucan mannose isomer 9A1,2,3B1,2,3) + 4 H2O = N(4)-(alpha-D-Man-(1-&gt;3)-[alpha-D-Man-(1-&gt;3)-[alpha-D-Man-(1-&gt;6)]-alpha-D-Man-(1-&gt;6)]-beta-D-Man-(1-&gt;4)-beta-D-GlcNAc-(1-&gt;4)-beta-D-GlcNAc)-L-asparaginyl-[protein] (N-glucan mannose isomer 5A1,2) + 4 beta-D-mannose</text>
        <dbReference type="Rhea" id="RHEA:56008"/>
        <dbReference type="Rhea" id="RHEA-COMP:14356"/>
        <dbReference type="Rhea" id="RHEA-COMP:14367"/>
        <dbReference type="ChEBI" id="CHEBI:15377"/>
        <dbReference type="ChEBI" id="CHEBI:28563"/>
        <dbReference type="ChEBI" id="CHEBI:59087"/>
        <dbReference type="ChEBI" id="CHEBI:139493"/>
        <dbReference type="EC" id="3.2.1.113"/>
    </reaction>
</comment>
<keyword evidence="20" id="KW-1133">Transmembrane helix</keyword>
<evidence type="ECO:0000256" key="13">
    <source>
        <dbReference type="ARBA" id="ARBA00054774"/>
    </source>
</evidence>
<protein>
    <recommendedName>
        <fullName evidence="18">alpha-1,2-Mannosidase</fullName>
        <ecNumber evidence="18">3.2.1.-</ecNumber>
    </recommendedName>
</protein>
<dbReference type="PANTHER" id="PTHR11742:SF6">
    <property type="entry name" value="MANNOSYL-OLIGOSACCHARIDE ALPHA-1,2-MANNOSIDASE IA-RELATED"/>
    <property type="match status" value="1"/>
</dbReference>
<dbReference type="Pfam" id="PF01532">
    <property type="entry name" value="Glyco_hydro_47"/>
    <property type="match status" value="1"/>
</dbReference>
<dbReference type="FunFam" id="1.50.10.10:FF:000002">
    <property type="entry name" value="alpha-1,2-Mannosidase"/>
    <property type="match status" value="1"/>
</dbReference>
<comment type="catalytic activity">
    <reaction evidence="11">
        <text>N(4)-(alpha-D-Man-(1-&gt;2)-alpha-D-Man-(1-&gt;2)-alpha-D-Man-(1-&gt;3)-[alpha-D-Man-(1-&gt;3)-[alpha-D-Man-(1-&gt;2)-alpha-D-Man-(1-&gt;6)]-alpha-D-Man-(1-&gt;6)]-beta-D-Man-(1-&gt;4)-beta-D-GlcNAc-(1-&gt;4)-beta-D-GlcNAc)-L-asparaginyl-[protein] (N-glucan mannose isomer 8A1,2,3B1,3) + 3 H2O = N(4)-(alpha-D-Man-(1-&gt;3)-[alpha-D-Man-(1-&gt;3)-[alpha-D-Man-(1-&gt;6)]-alpha-D-Man-(1-&gt;6)]-beta-D-Man-(1-&gt;4)-beta-D-GlcNAc-(1-&gt;4)-beta-D-GlcNAc)-L-asparaginyl-[protein] (N-glucan mannose isomer 5A1,2) + 3 beta-D-mannose</text>
        <dbReference type="Rhea" id="RHEA:56028"/>
        <dbReference type="Rhea" id="RHEA-COMP:14358"/>
        <dbReference type="Rhea" id="RHEA-COMP:14367"/>
        <dbReference type="ChEBI" id="CHEBI:15377"/>
        <dbReference type="ChEBI" id="CHEBI:28563"/>
        <dbReference type="ChEBI" id="CHEBI:59087"/>
        <dbReference type="ChEBI" id="CHEBI:60628"/>
        <dbReference type="EC" id="3.2.1.113"/>
    </reaction>
</comment>
<dbReference type="GO" id="GO:0005975">
    <property type="term" value="P:carbohydrate metabolic process"/>
    <property type="evidence" value="ECO:0007669"/>
    <property type="project" value="InterPro"/>
</dbReference>
<evidence type="ECO:0000256" key="7">
    <source>
        <dbReference type="ARBA" id="ARBA00022968"/>
    </source>
</evidence>
<evidence type="ECO:0000256" key="6">
    <source>
        <dbReference type="ARBA" id="ARBA00022837"/>
    </source>
</evidence>
<evidence type="ECO:0000313" key="22">
    <source>
        <dbReference type="Proteomes" id="UP000594454"/>
    </source>
</evidence>
<evidence type="ECO:0000256" key="4">
    <source>
        <dbReference type="ARBA" id="ARBA00022692"/>
    </source>
</evidence>
<comment type="pathway">
    <text evidence="2">Protein modification; protein glycosylation.</text>
</comment>
<keyword evidence="4 20" id="KW-0812">Transmembrane</keyword>
<feature type="compositionally biased region" description="Low complexity" evidence="19">
    <location>
        <begin position="114"/>
        <end position="129"/>
    </location>
</feature>
<keyword evidence="10 18" id="KW-0326">Glycosidase</keyword>
<dbReference type="InterPro" id="IPR001382">
    <property type="entry name" value="Glyco_hydro_47"/>
</dbReference>
<evidence type="ECO:0000256" key="12">
    <source>
        <dbReference type="ARBA" id="ARBA00048605"/>
    </source>
</evidence>
<dbReference type="AlphaFoldDB" id="A0A7R8V1N5"/>
<evidence type="ECO:0000256" key="19">
    <source>
        <dbReference type="SAM" id="MobiDB-lite"/>
    </source>
</evidence>
<evidence type="ECO:0000256" key="3">
    <source>
        <dbReference type="ARBA" id="ARBA00007658"/>
    </source>
</evidence>
<feature type="binding site" evidence="16">
    <location>
        <position position="613"/>
    </location>
    <ligand>
        <name>Ca(2+)</name>
        <dbReference type="ChEBI" id="CHEBI:29108"/>
    </ligand>
</feature>
<dbReference type="GO" id="GO:0004571">
    <property type="term" value="F:mannosyl-oligosaccharide 1,2-alpha-mannosidase activity"/>
    <property type="evidence" value="ECO:0007669"/>
    <property type="project" value="UniProtKB-EC"/>
</dbReference>
<dbReference type="GO" id="GO:0000139">
    <property type="term" value="C:Golgi membrane"/>
    <property type="evidence" value="ECO:0007669"/>
    <property type="project" value="TreeGrafter"/>
</dbReference>
<dbReference type="InterPro" id="IPR050749">
    <property type="entry name" value="Glycosyl_Hydrolase_47"/>
</dbReference>
<evidence type="ECO:0000256" key="18">
    <source>
        <dbReference type="RuleBase" id="RU361193"/>
    </source>
</evidence>
<evidence type="ECO:0000256" key="20">
    <source>
        <dbReference type="SAM" id="Phobius"/>
    </source>
</evidence>
<evidence type="ECO:0000313" key="21">
    <source>
        <dbReference type="EMBL" id="CAD7090547.1"/>
    </source>
</evidence>
<evidence type="ECO:0000256" key="14">
    <source>
        <dbReference type="ARBA" id="ARBA00060399"/>
    </source>
</evidence>
<comment type="function">
    <text evidence="13">Involved in the maturation of Asn-linked oligosaccharides. Progressively trim alpha-1,2-linked mannose residues from Man(9)GlcNAc(2) to produce Man(5)GlcNAc(2).</text>
</comment>
<keyword evidence="5 18" id="KW-0378">Hydrolase</keyword>
<proteinExistence type="inferred from homology"/>
<feature type="transmembrane region" description="Helical" evidence="20">
    <location>
        <begin position="12"/>
        <end position="32"/>
    </location>
</feature>
<dbReference type="EMBL" id="LR899013">
    <property type="protein sequence ID" value="CAD7090547.1"/>
    <property type="molecule type" value="Genomic_DNA"/>
</dbReference>
<evidence type="ECO:0000256" key="2">
    <source>
        <dbReference type="ARBA" id="ARBA00004922"/>
    </source>
</evidence>
<feature type="region of interest" description="Disordered" evidence="19">
    <location>
        <begin position="97"/>
        <end position="146"/>
    </location>
</feature>
<comment type="subcellular location">
    <subcellularLocation>
        <location evidence="14">Endomembrane system</location>
        <topology evidence="14">Single-pass type II membrane protein</topology>
    </subcellularLocation>
</comment>
<keyword evidence="6 16" id="KW-0106">Calcium</keyword>
<dbReference type="GO" id="GO:0005509">
    <property type="term" value="F:calcium ion binding"/>
    <property type="evidence" value="ECO:0007669"/>
    <property type="project" value="InterPro"/>
</dbReference>
<evidence type="ECO:0000256" key="16">
    <source>
        <dbReference type="PIRSR" id="PIRSR601382-2"/>
    </source>
</evidence>
<dbReference type="PANTHER" id="PTHR11742">
    <property type="entry name" value="MANNOSYL-OLIGOSACCHARIDE ALPHA-1,2-MANNOSIDASE-RELATED"/>
    <property type="match status" value="1"/>
</dbReference>
<dbReference type="GO" id="GO:0005783">
    <property type="term" value="C:endoplasmic reticulum"/>
    <property type="evidence" value="ECO:0007669"/>
    <property type="project" value="TreeGrafter"/>
</dbReference>
<keyword evidence="7" id="KW-0735">Signal-anchor</keyword>
<keyword evidence="8 20" id="KW-0472">Membrane</keyword>
<feature type="active site" evidence="15">
    <location>
        <position position="388"/>
    </location>
</feature>
<dbReference type="FunCoup" id="A0A7R8V1N5">
    <property type="interactions" value="1605"/>
</dbReference>
<comment type="similarity">
    <text evidence="3 18">Belongs to the glycosyl hydrolase 47 family.</text>
</comment>
<feature type="disulfide bond" evidence="17">
    <location>
        <begin position="451"/>
        <end position="483"/>
    </location>
</feature>
<evidence type="ECO:0000256" key="15">
    <source>
        <dbReference type="PIRSR" id="PIRSR601382-1"/>
    </source>
</evidence>
<feature type="active site" description="Proton donor" evidence="15">
    <location>
        <position position="497"/>
    </location>
</feature>
<sequence>MCAKYFKVPTLLIVGILAIIALVAITGVTLSIRLNDSKMIRLNEHGPNSMDINREDTDETSDYETNYHPRNIYWKHSSHTEFPQVAEFKSVLNEDRVVSNSSESDETGGIGVDSSSEPTMTTAESTTTSKRVMSLPLQPPDSQSARAGGNVIKLKIVDGNSSAIDYDKRDHVKEMMIHAWENYKLYAWGKNELRPISRQAHSGSIFGAYDLGATIVDGLDTLYIMGLTKEFEEGRDWIARRFSLDNVSAELSVFETNIRFVGGLLTLYAFTGDPMFKEKAQHVADKLLPAFQTPTGIPYSLVNVKTGTSKNYGWASGGSSILSEFGTLHLEFSYLSDITGNPLYKERVQNIRQVLKELDKPKGLYPNYLNPKTGKWGQQHMSLGALGDSFYEYLLKAWIQSGQTDIEARELFEDAMVAIIDKMIRTSPGGLTYVSDMKFDRLEHKMDHLACFAGGLFSLGAHTKQNENSDKFMEIGKGITNTCHESYIRARTHLGPEAFRFSDAQASEPVEARALKSQEKYYILRPETFESYFVLWRLTHDQKYRDWGWDAVQALEKYCRTDHGYSGIRNVYLDKPQKDDVQQSFFLAETLKYLYLLFSDDSLLPLDEWVFNTEAHPLPIRGANLHYRMAAVPSSLP</sequence>
<keyword evidence="9 17" id="KW-1015">Disulfide bond</keyword>
<dbReference type="PRINTS" id="PR00747">
    <property type="entry name" value="GLYHDRLASE47"/>
</dbReference>